<name>A0A075A6M3_OPIVI</name>
<dbReference type="AlphaFoldDB" id="A0A075A6M3"/>
<evidence type="ECO:0000313" key="2">
    <source>
        <dbReference type="Proteomes" id="UP000054324"/>
    </source>
</evidence>
<protein>
    <submittedName>
        <fullName evidence="1">Uncharacterized protein</fullName>
    </submittedName>
</protein>
<dbReference type="Proteomes" id="UP000054324">
    <property type="component" value="Unassembled WGS sequence"/>
</dbReference>
<keyword evidence="2" id="KW-1185">Reference proteome</keyword>
<dbReference type="GeneID" id="20316665"/>
<dbReference type="KEGG" id="ovi:T265_02477"/>
<gene>
    <name evidence="1" type="ORF">T265_02477</name>
</gene>
<reference evidence="1 2" key="1">
    <citation type="submission" date="2013-11" db="EMBL/GenBank/DDBJ databases">
        <title>Opisthorchis viverrini - life in the bile duct.</title>
        <authorList>
            <person name="Young N.D."/>
            <person name="Nagarajan N."/>
            <person name="Lin S.J."/>
            <person name="Korhonen P.K."/>
            <person name="Jex A.R."/>
            <person name="Hall R.S."/>
            <person name="Safavi-Hemami H."/>
            <person name="Kaewkong W."/>
            <person name="Bertrand D."/>
            <person name="Gao S."/>
            <person name="Seet Q."/>
            <person name="Wongkham S."/>
            <person name="Teh B.T."/>
            <person name="Wongkham C."/>
            <person name="Intapan P.M."/>
            <person name="Maleewong W."/>
            <person name="Yang X."/>
            <person name="Hu M."/>
            <person name="Wang Z."/>
            <person name="Hofmann A."/>
            <person name="Sternberg P.W."/>
            <person name="Tan P."/>
            <person name="Wang J."/>
            <person name="Gasser R.B."/>
        </authorList>
    </citation>
    <scope>NUCLEOTIDE SEQUENCE [LARGE SCALE GENOMIC DNA]</scope>
</reference>
<organism evidence="1 2">
    <name type="scientific">Opisthorchis viverrini</name>
    <name type="common">Southeast Asian liver fluke</name>
    <dbReference type="NCBI Taxonomy" id="6198"/>
    <lineage>
        <taxon>Eukaryota</taxon>
        <taxon>Metazoa</taxon>
        <taxon>Spiralia</taxon>
        <taxon>Lophotrochozoa</taxon>
        <taxon>Platyhelminthes</taxon>
        <taxon>Trematoda</taxon>
        <taxon>Digenea</taxon>
        <taxon>Opisthorchiida</taxon>
        <taxon>Opisthorchiata</taxon>
        <taxon>Opisthorchiidae</taxon>
        <taxon>Opisthorchis</taxon>
    </lineage>
</organism>
<sequence length="382" mass="42406">MLADEPIEVVDKFVYLGSCISPGGLTKDDVSIRIGKAKAAFVNLRHLRGLDTDPPVLVPSHVSVRLFRTLFLLLKGDQGLHSIRPHALPPLHLKACCAIEVSLNRLTFAKLRLDSTGPNRVLLEVWDSVPLKLPGGKEFRPQLCESVAANRELHPTHTTSLPVYTVDKRQRNKILSKWFTSGSESPSLDILLARLHGLAPHPSVLSHLSSLLKIPDVDRTTQGSLFYDHEKTSMRAALVHLDQNGVTPAYCETAGLLFRPVSFGQTPKARTTLADTIGYSQHALVLGFLCASLLPSSNPNSLAFPCIDEYSLSSWVGYRAEDWPRVVQEALQNYPDAYIRLTPPVRRSIPVRNHTEDILNMLISLVCLKIKLKIGFSLHTDW</sequence>
<evidence type="ECO:0000313" key="1">
    <source>
        <dbReference type="EMBL" id="KER31295.1"/>
    </source>
</evidence>
<dbReference type="OrthoDB" id="6249609at2759"/>
<accession>A0A075A6M3</accession>
<proteinExistence type="predicted"/>
<dbReference type="EMBL" id="KL596648">
    <property type="protein sequence ID" value="KER31295.1"/>
    <property type="molecule type" value="Genomic_DNA"/>
</dbReference>
<dbReference type="CTD" id="20316665"/>
<dbReference type="RefSeq" id="XP_009164990.1">
    <property type="nucleotide sequence ID" value="XM_009166726.1"/>
</dbReference>